<evidence type="ECO:0000313" key="15">
    <source>
        <dbReference type="Proteomes" id="UP000663854"/>
    </source>
</evidence>
<dbReference type="GO" id="GO:0046922">
    <property type="term" value="F:peptide-O-fucosyltransferase activity"/>
    <property type="evidence" value="ECO:0007669"/>
    <property type="project" value="InterPro"/>
</dbReference>
<comment type="catalytic activity">
    <reaction evidence="12">
        <text>L-seryl-[protein] + GDP-beta-L-fucose = 3-O-(alpha-L-fucosyl)-L-seryl-[protein] + GDP + H(+)</text>
        <dbReference type="Rhea" id="RHEA:63644"/>
        <dbReference type="Rhea" id="RHEA-COMP:9863"/>
        <dbReference type="Rhea" id="RHEA-COMP:17914"/>
        <dbReference type="ChEBI" id="CHEBI:15378"/>
        <dbReference type="ChEBI" id="CHEBI:29999"/>
        <dbReference type="ChEBI" id="CHEBI:57273"/>
        <dbReference type="ChEBI" id="CHEBI:58189"/>
        <dbReference type="ChEBI" id="CHEBI:189632"/>
        <dbReference type="EC" id="2.4.1.221"/>
    </reaction>
    <physiologicalReaction direction="left-to-right" evidence="12">
        <dbReference type="Rhea" id="RHEA:63645"/>
    </physiologicalReaction>
</comment>
<evidence type="ECO:0000256" key="7">
    <source>
        <dbReference type="ARBA" id="ARBA00023277"/>
    </source>
</evidence>
<keyword evidence="7" id="KW-0119">Carbohydrate metabolism</keyword>
<dbReference type="Gene3D" id="3.40.50.11350">
    <property type="match status" value="1"/>
</dbReference>
<reference evidence="13" key="1">
    <citation type="submission" date="2021-02" db="EMBL/GenBank/DDBJ databases">
        <authorList>
            <person name="Nowell W R."/>
        </authorList>
    </citation>
    <scope>NUCLEOTIDE SEQUENCE</scope>
</reference>
<keyword evidence="16" id="KW-1185">Reference proteome</keyword>
<keyword evidence="6" id="KW-0294">Fucose metabolism</keyword>
<dbReference type="Proteomes" id="UP000663870">
    <property type="component" value="Unassembled WGS sequence"/>
</dbReference>
<dbReference type="GO" id="GO:0006004">
    <property type="term" value="P:fucose metabolic process"/>
    <property type="evidence" value="ECO:0007669"/>
    <property type="project" value="UniProtKB-KW"/>
</dbReference>
<dbReference type="PANTHER" id="PTHR13398:SF0">
    <property type="entry name" value="GDP-FUCOSE PROTEIN O-FUCOSYLTRANSFERASE 2"/>
    <property type="match status" value="1"/>
</dbReference>
<name>A0A815E7A0_9BILA</name>
<dbReference type="Gene3D" id="3.40.50.11340">
    <property type="match status" value="1"/>
</dbReference>
<evidence type="ECO:0000313" key="13">
    <source>
        <dbReference type="EMBL" id="CAF1308644.1"/>
    </source>
</evidence>
<evidence type="ECO:0000256" key="10">
    <source>
        <dbReference type="ARBA" id="ARBA00033083"/>
    </source>
</evidence>
<proteinExistence type="inferred from homology"/>
<dbReference type="EMBL" id="CAJNOH010002751">
    <property type="protein sequence ID" value="CAF1308644.1"/>
    <property type="molecule type" value="Genomic_DNA"/>
</dbReference>
<accession>A0A815E7A0</accession>
<dbReference type="AlphaFoldDB" id="A0A815E7A0"/>
<dbReference type="EC" id="2.4.1.221" evidence="3"/>
<dbReference type="InterPro" id="IPR019378">
    <property type="entry name" value="GDP-Fuc_O-FucTrfase"/>
</dbReference>
<comment type="pathway">
    <text evidence="2">Protein modification; protein glycosylation.</text>
</comment>
<evidence type="ECO:0000256" key="2">
    <source>
        <dbReference type="ARBA" id="ARBA00004922"/>
    </source>
</evidence>
<evidence type="ECO:0000256" key="1">
    <source>
        <dbReference type="ARBA" id="ARBA00004240"/>
    </source>
</evidence>
<gene>
    <name evidence="14" type="ORF">JXQ802_LOCUS46007</name>
    <name evidence="13" type="ORF">PYM288_LOCUS30295</name>
</gene>
<dbReference type="EMBL" id="CAJNOL010004008">
    <property type="protein sequence ID" value="CAF1578955.1"/>
    <property type="molecule type" value="Genomic_DNA"/>
</dbReference>
<organism evidence="13 15">
    <name type="scientific">Rotaria sordida</name>
    <dbReference type="NCBI Taxonomy" id="392033"/>
    <lineage>
        <taxon>Eukaryota</taxon>
        <taxon>Metazoa</taxon>
        <taxon>Spiralia</taxon>
        <taxon>Gnathifera</taxon>
        <taxon>Rotifera</taxon>
        <taxon>Eurotatoria</taxon>
        <taxon>Bdelloidea</taxon>
        <taxon>Philodinida</taxon>
        <taxon>Philodinidae</taxon>
        <taxon>Rotaria</taxon>
    </lineage>
</organism>
<evidence type="ECO:0000256" key="5">
    <source>
        <dbReference type="ARBA" id="ARBA00022824"/>
    </source>
</evidence>
<dbReference type="InterPro" id="IPR045130">
    <property type="entry name" value="OFUT2-like"/>
</dbReference>
<evidence type="ECO:0000313" key="16">
    <source>
        <dbReference type="Proteomes" id="UP000663870"/>
    </source>
</evidence>
<evidence type="ECO:0000256" key="12">
    <source>
        <dbReference type="ARBA" id="ARBA00048647"/>
    </source>
</evidence>
<sequence>MITIVLHLNNQTEFSHYRWKKFDTYLKYTYNSSKTTMNITAITSHKRSSQYIWCVNHYGPNNQLKDFVKCCIIAMINNYTLIIPPLFPHYRQKHKGIQLFDHFYDLKQLRHALNFITLDQFISKPKINSNRMMIDCYLQQIELIAASAWYPNNTLILTQRYYKINIDFHRLINLSRNFHMSELFNKSKDCSSIFLHIDYTIFRQFFLFPNIYIKQIFEHLYRTPLIQRMTSQLIKQLPQLVIGKNHSQTNLSTLAVIHIRIGDHIVMNISMYIKQILYLFNNGVHFTHLHIMCPYLNSADIKQLTDNLPIVFTTSQHLLHHVNFVLDSYLFDVLEQEIAYQAPIFIASPRTTYSATVLMQKVYQEQGTVYVLSTKKNNHPLLVTKQNVKYFEQ</sequence>
<dbReference type="PANTHER" id="PTHR13398">
    <property type="entry name" value="GDP-FUCOSE PROTEIN O-FUCOSYLTRANSFERASE 2"/>
    <property type="match status" value="1"/>
</dbReference>
<evidence type="ECO:0000256" key="6">
    <source>
        <dbReference type="ARBA" id="ARBA00023253"/>
    </source>
</evidence>
<protein>
    <recommendedName>
        <fullName evidence="9">GDP-fucose protein O-fucosyltransferase 2</fullName>
        <ecNumber evidence="3">2.4.1.221</ecNumber>
    </recommendedName>
    <alternativeName>
        <fullName evidence="10">Peptide-O-fucosyltransferase 2</fullName>
    </alternativeName>
</protein>
<evidence type="ECO:0000256" key="8">
    <source>
        <dbReference type="ARBA" id="ARBA00025803"/>
    </source>
</evidence>
<comment type="caution">
    <text evidence="13">The sequence shown here is derived from an EMBL/GenBank/DDBJ whole genome shotgun (WGS) entry which is preliminary data.</text>
</comment>
<evidence type="ECO:0000256" key="11">
    <source>
        <dbReference type="ARBA" id="ARBA00047273"/>
    </source>
</evidence>
<evidence type="ECO:0000256" key="4">
    <source>
        <dbReference type="ARBA" id="ARBA00022679"/>
    </source>
</evidence>
<evidence type="ECO:0000256" key="3">
    <source>
        <dbReference type="ARBA" id="ARBA00012196"/>
    </source>
</evidence>
<evidence type="ECO:0000256" key="9">
    <source>
        <dbReference type="ARBA" id="ARBA00026232"/>
    </source>
</evidence>
<comment type="subcellular location">
    <subcellularLocation>
        <location evidence="1">Endoplasmic reticulum</location>
    </subcellularLocation>
</comment>
<keyword evidence="4" id="KW-0808">Transferase</keyword>
<dbReference type="Proteomes" id="UP000663854">
    <property type="component" value="Unassembled WGS sequence"/>
</dbReference>
<dbReference type="Pfam" id="PF10250">
    <property type="entry name" value="O-FucT"/>
    <property type="match status" value="1"/>
</dbReference>
<keyword evidence="5" id="KW-0256">Endoplasmic reticulum</keyword>
<comment type="catalytic activity">
    <reaction evidence="11">
        <text>L-threonyl-[protein] + GDP-beta-L-fucose = 3-O-(alpha-L-fucosyl)-L-threonyl-[protein] + GDP + H(+)</text>
        <dbReference type="Rhea" id="RHEA:70491"/>
        <dbReference type="Rhea" id="RHEA-COMP:11060"/>
        <dbReference type="Rhea" id="RHEA-COMP:17915"/>
        <dbReference type="ChEBI" id="CHEBI:15378"/>
        <dbReference type="ChEBI" id="CHEBI:30013"/>
        <dbReference type="ChEBI" id="CHEBI:57273"/>
        <dbReference type="ChEBI" id="CHEBI:58189"/>
        <dbReference type="ChEBI" id="CHEBI:189631"/>
        <dbReference type="EC" id="2.4.1.221"/>
    </reaction>
    <physiologicalReaction direction="left-to-right" evidence="11">
        <dbReference type="Rhea" id="RHEA:70492"/>
    </physiologicalReaction>
</comment>
<evidence type="ECO:0000313" key="14">
    <source>
        <dbReference type="EMBL" id="CAF1578955.1"/>
    </source>
</evidence>
<comment type="similarity">
    <text evidence="8">Belongs to the glycosyltransferase 68 family.</text>
</comment>